<name>A0A0K2B0X3_STRA7</name>
<dbReference type="AlphaFoldDB" id="A0A0K2B0X3"/>
<accession>A0A0K2B0X3</accession>
<reference evidence="3" key="1">
    <citation type="journal article" date="2015" name="J. Biotechnol.">
        <title>Complete genome sequence of Streptomyces ambofaciens ATCC 23877, the spiramycin producer.</title>
        <authorList>
            <person name="Thibessard A."/>
            <person name="Haas D."/>
            <person name="Gerbaud C."/>
            <person name="Aigle B."/>
            <person name="Lautru S."/>
            <person name="Pernodet J.L."/>
            <person name="Leblond P."/>
        </authorList>
    </citation>
    <scope>NUCLEOTIDE SEQUENCE [LARGE SCALE GENOMIC DNA]</scope>
    <source>
        <strain evidence="3">ATCC 23877 / 3486 / DSM 40053 / JCM 4204 / NBRC 12836 / NRRL B-2516</strain>
    </source>
</reference>
<evidence type="ECO:0000313" key="2">
    <source>
        <dbReference type="EMBL" id="AKZ58929.1"/>
    </source>
</evidence>
<feature type="region of interest" description="Disordered" evidence="1">
    <location>
        <begin position="1"/>
        <end position="23"/>
    </location>
</feature>
<evidence type="ECO:0000256" key="1">
    <source>
        <dbReference type="SAM" id="MobiDB-lite"/>
    </source>
</evidence>
<evidence type="ECO:0000313" key="3">
    <source>
        <dbReference type="Proteomes" id="UP000061018"/>
    </source>
</evidence>
<organism evidence="2 3">
    <name type="scientific">Streptomyces ambofaciens (strain ATCC 23877 / 3486 / DSM 40053 / JCM 4204 / NBRC 12836 / NRRL B-2516)</name>
    <dbReference type="NCBI Taxonomy" id="278992"/>
    <lineage>
        <taxon>Bacteria</taxon>
        <taxon>Bacillati</taxon>
        <taxon>Actinomycetota</taxon>
        <taxon>Actinomycetes</taxon>
        <taxon>Kitasatosporales</taxon>
        <taxon>Streptomycetaceae</taxon>
        <taxon>Streptomyces</taxon>
    </lineage>
</organism>
<dbReference type="EMBL" id="CP012382">
    <property type="protein sequence ID" value="AKZ58929.1"/>
    <property type="molecule type" value="Genomic_DNA"/>
</dbReference>
<sequence length="58" mass="6460">MASIALRVHQHRLAQPPPDLPEEPAEHIKSILALQLSQVDVEVDFIIGPFLPTPTLRI</sequence>
<gene>
    <name evidence="2" type="ORF">SAM23877_5884</name>
</gene>
<dbReference type="Proteomes" id="UP000061018">
    <property type="component" value="Chromosome"/>
</dbReference>
<proteinExistence type="predicted"/>
<protein>
    <submittedName>
        <fullName evidence="2">Uncharacterized protein</fullName>
    </submittedName>
</protein>
<dbReference type="KEGG" id="samb:SAM23877_5884"/>